<dbReference type="Gene3D" id="3.30.160.70">
    <property type="entry name" value="Methylated DNA-protein cysteine methyltransferase domain"/>
    <property type="match status" value="1"/>
</dbReference>
<keyword evidence="13" id="KW-1185">Reference proteome</keyword>
<dbReference type="Pfam" id="PF01035">
    <property type="entry name" value="DNA_binding_1"/>
    <property type="match status" value="1"/>
</dbReference>
<proteinExistence type="inferred from homology"/>
<evidence type="ECO:0000256" key="1">
    <source>
        <dbReference type="ARBA" id="ARBA00001286"/>
    </source>
</evidence>
<dbReference type="eggNOG" id="COG0350">
    <property type="taxonomic scope" value="Bacteria"/>
</dbReference>
<feature type="domain" description="Methylated-DNA-[protein]-cysteine S-methyltransferase DNA binding" evidence="10">
    <location>
        <begin position="78"/>
        <end position="157"/>
    </location>
</feature>
<dbReference type="HAMAP" id="MF_00772">
    <property type="entry name" value="OGT"/>
    <property type="match status" value="1"/>
</dbReference>
<evidence type="ECO:0000256" key="9">
    <source>
        <dbReference type="HAMAP-Rule" id="MF_00772"/>
    </source>
</evidence>
<dbReference type="InterPro" id="IPR001497">
    <property type="entry name" value="MethylDNA_cys_MeTrfase_AS"/>
</dbReference>
<evidence type="ECO:0000256" key="5">
    <source>
        <dbReference type="ARBA" id="ARBA00022679"/>
    </source>
</evidence>
<comment type="catalytic activity">
    <reaction evidence="1 9">
        <text>a 4-O-methyl-thymidine in DNA + L-cysteinyl-[protein] = a thymidine in DNA + S-methyl-L-cysteinyl-[protein]</text>
        <dbReference type="Rhea" id="RHEA:53428"/>
        <dbReference type="Rhea" id="RHEA-COMP:10131"/>
        <dbReference type="Rhea" id="RHEA-COMP:10132"/>
        <dbReference type="Rhea" id="RHEA-COMP:13555"/>
        <dbReference type="Rhea" id="RHEA-COMP:13556"/>
        <dbReference type="ChEBI" id="CHEBI:29950"/>
        <dbReference type="ChEBI" id="CHEBI:82612"/>
        <dbReference type="ChEBI" id="CHEBI:137386"/>
        <dbReference type="ChEBI" id="CHEBI:137387"/>
        <dbReference type="EC" id="2.1.1.63"/>
    </reaction>
</comment>
<comment type="miscellaneous">
    <text evidence="9">This enzyme catalyzes only one turnover and therefore is not strictly catalytic. According to one definition, an enzyme is a biocatalyst that acts repeatedly and over many reaction cycles.</text>
</comment>
<accession>G8P0D0</accession>
<dbReference type="PROSITE" id="PS00374">
    <property type="entry name" value="MGMT"/>
    <property type="match status" value="1"/>
</dbReference>
<evidence type="ECO:0000256" key="7">
    <source>
        <dbReference type="ARBA" id="ARBA00023204"/>
    </source>
</evidence>
<sequence>MSMIEHFLMESPLGTLTLVNTNGVLSGIYMPDHLRGPKEDSLGSRTTSGFDVARSQLDEYFERKRVHFEVPIALHGTAFQQSVWNLLRTIPYGETRSYGELADLLGNRLAIRAVGLANGRNPISIIIPCHRVVGSNGSLTGYAGGLERKRRLLELEAAEVTSQQQLSLS</sequence>
<dbReference type="GO" id="GO:0005737">
    <property type="term" value="C:cytoplasm"/>
    <property type="evidence" value="ECO:0007669"/>
    <property type="project" value="UniProtKB-SubCell"/>
</dbReference>
<evidence type="ECO:0000256" key="4">
    <source>
        <dbReference type="ARBA" id="ARBA00022603"/>
    </source>
</evidence>
<dbReference type="EC" id="2.1.1.63" evidence="9"/>
<keyword evidence="6 9" id="KW-0227">DNA damage</keyword>
<evidence type="ECO:0000259" key="11">
    <source>
        <dbReference type="Pfam" id="PF02870"/>
    </source>
</evidence>
<comment type="function">
    <text evidence="9">Involved in the cellular defense against the biological effects of O6-methylguanine (O6-MeG) and O4-methylthymine (O4-MeT) in DNA. Repairs the methylated nucleobase in DNA by stoichiometrically transferring the methyl group to a cysteine residue in the enzyme. This is a suicide reaction: the enzyme is irreversibly inactivated.</text>
</comment>
<gene>
    <name evidence="12" type="ordered locus">AciX8_3732</name>
</gene>
<dbReference type="InterPro" id="IPR023546">
    <property type="entry name" value="MGMT"/>
</dbReference>
<evidence type="ECO:0000256" key="8">
    <source>
        <dbReference type="ARBA" id="ARBA00049348"/>
    </source>
</evidence>
<dbReference type="SUPFAM" id="SSF46767">
    <property type="entry name" value="Methylated DNA-protein cysteine methyltransferase, C-terminal domain"/>
    <property type="match status" value="1"/>
</dbReference>
<dbReference type="HOGENOM" id="CLU_000445_52_2_0"/>
<organism evidence="12 13">
    <name type="scientific">Granulicella mallensis (strain ATCC BAA-1857 / DSM 23137 / MP5ACTX8)</name>
    <dbReference type="NCBI Taxonomy" id="682795"/>
    <lineage>
        <taxon>Bacteria</taxon>
        <taxon>Pseudomonadati</taxon>
        <taxon>Acidobacteriota</taxon>
        <taxon>Terriglobia</taxon>
        <taxon>Terriglobales</taxon>
        <taxon>Acidobacteriaceae</taxon>
        <taxon>Granulicella</taxon>
    </lineage>
</organism>
<evidence type="ECO:0000313" key="13">
    <source>
        <dbReference type="Proteomes" id="UP000007113"/>
    </source>
</evidence>
<dbReference type="CDD" id="cd06445">
    <property type="entry name" value="ATase"/>
    <property type="match status" value="1"/>
</dbReference>
<dbReference type="KEGG" id="gma:AciX8_3732"/>
<dbReference type="Gene3D" id="1.10.10.10">
    <property type="entry name" value="Winged helix-like DNA-binding domain superfamily/Winged helix DNA-binding domain"/>
    <property type="match status" value="1"/>
</dbReference>
<protein>
    <recommendedName>
        <fullName evidence="9">Methylated-DNA--protein-cysteine methyltransferase</fullName>
        <ecNumber evidence="9">2.1.1.63</ecNumber>
    </recommendedName>
    <alternativeName>
        <fullName evidence="9">6-O-methylguanine-DNA methyltransferase</fullName>
        <shortName evidence="9">MGMT</shortName>
    </alternativeName>
    <alternativeName>
        <fullName evidence="9">O-6-methylguanine-DNA-alkyltransferase</fullName>
    </alternativeName>
</protein>
<keyword evidence="3 9" id="KW-0963">Cytoplasm</keyword>
<evidence type="ECO:0000313" key="12">
    <source>
        <dbReference type="EMBL" id="AEU38018.1"/>
    </source>
</evidence>
<keyword evidence="4 9" id="KW-0489">Methyltransferase</keyword>
<feature type="active site" description="Nucleophile; methyl group acceptor" evidence="9">
    <location>
        <position position="129"/>
    </location>
</feature>
<dbReference type="PANTHER" id="PTHR10815">
    <property type="entry name" value="METHYLATED-DNA--PROTEIN-CYSTEINE METHYLTRANSFERASE"/>
    <property type="match status" value="1"/>
</dbReference>
<dbReference type="InterPro" id="IPR008332">
    <property type="entry name" value="MethylG_MeTrfase_N"/>
</dbReference>
<reference evidence="12 13" key="1">
    <citation type="submission" date="2011-11" db="EMBL/GenBank/DDBJ databases">
        <title>Complete sequence of Granulicella mallensis MP5ACTX8.</title>
        <authorList>
            <consortium name="US DOE Joint Genome Institute"/>
            <person name="Lucas S."/>
            <person name="Copeland A."/>
            <person name="Lapidus A."/>
            <person name="Cheng J.-F."/>
            <person name="Goodwin L."/>
            <person name="Pitluck S."/>
            <person name="Peters L."/>
            <person name="Lu M."/>
            <person name="Detter J.C."/>
            <person name="Han C."/>
            <person name="Tapia R."/>
            <person name="Land M."/>
            <person name="Hauser L."/>
            <person name="Kyrpides N."/>
            <person name="Ivanova N."/>
            <person name="Mikhailova N."/>
            <person name="Pagani I."/>
            <person name="Rawat S."/>
            <person name="Mannisto M."/>
            <person name="Haggblom M."/>
            <person name="Woyke T."/>
        </authorList>
    </citation>
    <scope>NUCLEOTIDE SEQUENCE [LARGE SCALE GENOMIC DNA]</scope>
    <source>
        <strain evidence="13">ATCC BAA-1857 / DSM 23137 / MP5ACTX8</strain>
    </source>
</reference>
<dbReference type="InterPro" id="IPR036388">
    <property type="entry name" value="WH-like_DNA-bd_sf"/>
</dbReference>
<evidence type="ECO:0000259" key="10">
    <source>
        <dbReference type="Pfam" id="PF01035"/>
    </source>
</evidence>
<comment type="catalytic activity">
    <reaction evidence="8 9">
        <text>a 6-O-methyl-2'-deoxyguanosine in DNA + L-cysteinyl-[protein] = S-methyl-L-cysteinyl-[protein] + a 2'-deoxyguanosine in DNA</text>
        <dbReference type="Rhea" id="RHEA:24000"/>
        <dbReference type="Rhea" id="RHEA-COMP:10131"/>
        <dbReference type="Rhea" id="RHEA-COMP:10132"/>
        <dbReference type="Rhea" id="RHEA-COMP:11367"/>
        <dbReference type="Rhea" id="RHEA-COMP:11368"/>
        <dbReference type="ChEBI" id="CHEBI:29950"/>
        <dbReference type="ChEBI" id="CHEBI:82612"/>
        <dbReference type="ChEBI" id="CHEBI:85445"/>
        <dbReference type="ChEBI" id="CHEBI:85448"/>
        <dbReference type="EC" id="2.1.1.63"/>
    </reaction>
</comment>
<dbReference type="AlphaFoldDB" id="G8P0D0"/>
<comment type="similarity">
    <text evidence="2 9">Belongs to the MGMT family.</text>
</comment>
<dbReference type="SUPFAM" id="SSF53155">
    <property type="entry name" value="Methylated DNA-protein cysteine methyltransferase domain"/>
    <property type="match status" value="1"/>
</dbReference>
<dbReference type="Pfam" id="PF02870">
    <property type="entry name" value="Methyltransf_1N"/>
    <property type="match status" value="1"/>
</dbReference>
<dbReference type="GO" id="GO:0032259">
    <property type="term" value="P:methylation"/>
    <property type="evidence" value="ECO:0007669"/>
    <property type="project" value="UniProtKB-KW"/>
</dbReference>
<evidence type="ECO:0000256" key="6">
    <source>
        <dbReference type="ARBA" id="ARBA00022763"/>
    </source>
</evidence>
<comment type="subcellular location">
    <subcellularLocation>
        <location evidence="9">Cytoplasm</location>
    </subcellularLocation>
</comment>
<name>G8P0D0_GRAMM</name>
<dbReference type="GO" id="GO:0006307">
    <property type="term" value="P:DNA alkylation repair"/>
    <property type="evidence" value="ECO:0007669"/>
    <property type="project" value="UniProtKB-UniRule"/>
</dbReference>
<dbReference type="InterPro" id="IPR036217">
    <property type="entry name" value="MethylDNA_cys_MeTrfase_DNAb"/>
</dbReference>
<dbReference type="STRING" id="682795.AciX8_3732"/>
<keyword evidence="5 9" id="KW-0808">Transferase</keyword>
<dbReference type="PANTHER" id="PTHR10815:SF5">
    <property type="entry name" value="METHYLATED-DNA--PROTEIN-CYSTEINE METHYLTRANSFERASE"/>
    <property type="match status" value="1"/>
</dbReference>
<dbReference type="Proteomes" id="UP000007113">
    <property type="component" value="Chromosome"/>
</dbReference>
<dbReference type="NCBIfam" id="TIGR00589">
    <property type="entry name" value="ogt"/>
    <property type="match status" value="1"/>
</dbReference>
<dbReference type="GO" id="GO:0003908">
    <property type="term" value="F:methylated-DNA-[protein]-cysteine S-methyltransferase activity"/>
    <property type="evidence" value="ECO:0007669"/>
    <property type="project" value="UniProtKB-UniRule"/>
</dbReference>
<dbReference type="FunFam" id="1.10.10.10:FF:000214">
    <property type="entry name" value="Methylated-DNA--protein-cysteine methyltransferase"/>
    <property type="match status" value="1"/>
</dbReference>
<dbReference type="InterPro" id="IPR014048">
    <property type="entry name" value="MethylDNA_cys_MeTrfase_DNA-bd"/>
</dbReference>
<evidence type="ECO:0000256" key="2">
    <source>
        <dbReference type="ARBA" id="ARBA00008711"/>
    </source>
</evidence>
<feature type="domain" description="Methylguanine DNA methyltransferase ribonuclease-like" evidence="11">
    <location>
        <begin position="8"/>
        <end position="74"/>
    </location>
</feature>
<dbReference type="EMBL" id="CP003130">
    <property type="protein sequence ID" value="AEU38018.1"/>
    <property type="molecule type" value="Genomic_DNA"/>
</dbReference>
<evidence type="ECO:0000256" key="3">
    <source>
        <dbReference type="ARBA" id="ARBA00022490"/>
    </source>
</evidence>
<keyword evidence="7 9" id="KW-0234">DNA repair</keyword>
<dbReference type="InterPro" id="IPR036631">
    <property type="entry name" value="MGMT_N_sf"/>
</dbReference>